<dbReference type="GO" id="GO:0005739">
    <property type="term" value="C:mitochondrion"/>
    <property type="evidence" value="ECO:0007669"/>
    <property type="project" value="UniProtKB-SubCell"/>
</dbReference>
<name>A0AAD9ZH24_9LECA</name>
<evidence type="ECO:0000256" key="2">
    <source>
        <dbReference type="ARBA" id="ARBA00023128"/>
    </source>
</evidence>
<dbReference type="Pfam" id="PF10356">
    <property type="entry name" value="RRG7"/>
    <property type="match status" value="2"/>
</dbReference>
<gene>
    <name evidence="3" type="ORF">OEA41_007837</name>
</gene>
<dbReference type="Gene3D" id="3.40.1350.10">
    <property type="match status" value="1"/>
</dbReference>
<dbReference type="PANTHER" id="PTHR28133:SF1">
    <property type="entry name" value="REQUIRED FOR RESPIRATORY GROWTH PROTEIN 7, MITOCHONDRIAL"/>
    <property type="match status" value="1"/>
</dbReference>
<sequence length="263" mass="28902">MLLRRPLTRLRLYKRLHAEIQHYSSSSQSPLKPPVSSANHHDLLTFRDHARSTDLSPTSTVYVGTTYEYLCTQTLLRLGFKDLIRTGGRSDKGIDLLGHWTLPSKTSPTKEVPVIVQCKAVSRKPGPEMIRELEGALSNAPAEWRGEDAVGVLCAKREATGGVREAVRMSGKGGVWVMIEDLDEGVVTTGREGQREGGIRRGGRVKQILWNERVGKMVGEGVGAGVRYVPGVGGRGMEKEVCLMVDGVVWVPEMGKVEQEDKT</sequence>
<evidence type="ECO:0000313" key="3">
    <source>
        <dbReference type="EMBL" id="KAK3176514.1"/>
    </source>
</evidence>
<dbReference type="Proteomes" id="UP001276659">
    <property type="component" value="Unassembled WGS sequence"/>
</dbReference>
<organism evidence="3 4">
    <name type="scientific">Lepraria neglecta</name>
    <dbReference type="NCBI Taxonomy" id="209136"/>
    <lineage>
        <taxon>Eukaryota</taxon>
        <taxon>Fungi</taxon>
        <taxon>Dikarya</taxon>
        <taxon>Ascomycota</taxon>
        <taxon>Pezizomycotina</taxon>
        <taxon>Lecanoromycetes</taxon>
        <taxon>OSLEUM clade</taxon>
        <taxon>Lecanoromycetidae</taxon>
        <taxon>Lecanorales</taxon>
        <taxon>Lecanorineae</taxon>
        <taxon>Stereocaulaceae</taxon>
        <taxon>Lepraria</taxon>
    </lineage>
</organism>
<dbReference type="GO" id="GO:0006302">
    <property type="term" value="P:double-strand break repair"/>
    <property type="evidence" value="ECO:0007669"/>
    <property type="project" value="UniProtKB-ARBA"/>
</dbReference>
<evidence type="ECO:0000313" key="4">
    <source>
        <dbReference type="Proteomes" id="UP001276659"/>
    </source>
</evidence>
<protein>
    <recommendedName>
        <fullName evidence="5">Required for respiratory growth protein 7, mitochondrial</fullName>
    </recommendedName>
</protein>
<dbReference type="InterPro" id="IPR011856">
    <property type="entry name" value="tRNA_endonuc-like_dom_sf"/>
</dbReference>
<dbReference type="PANTHER" id="PTHR28133">
    <property type="entry name" value="REQUIRED FOR RESPIRATORY GROWTH PROTEIN 7, MITOCHONDRIAL"/>
    <property type="match status" value="1"/>
</dbReference>
<dbReference type="AlphaFoldDB" id="A0AAD9ZH24"/>
<dbReference type="InterPro" id="IPR018828">
    <property type="entry name" value="RRG7"/>
</dbReference>
<evidence type="ECO:0000256" key="1">
    <source>
        <dbReference type="ARBA" id="ARBA00004173"/>
    </source>
</evidence>
<proteinExistence type="predicted"/>
<dbReference type="SUPFAM" id="SSF52980">
    <property type="entry name" value="Restriction endonuclease-like"/>
    <property type="match status" value="1"/>
</dbReference>
<accession>A0AAD9ZH24</accession>
<comment type="subcellular location">
    <subcellularLocation>
        <location evidence="1">Mitochondrion</location>
    </subcellularLocation>
</comment>
<comment type="caution">
    <text evidence="3">The sequence shown here is derived from an EMBL/GenBank/DDBJ whole genome shotgun (WGS) entry which is preliminary data.</text>
</comment>
<dbReference type="GO" id="GO:0003676">
    <property type="term" value="F:nucleic acid binding"/>
    <property type="evidence" value="ECO:0007669"/>
    <property type="project" value="InterPro"/>
</dbReference>
<keyword evidence="2" id="KW-0496">Mitochondrion</keyword>
<dbReference type="EMBL" id="JASNWA010000004">
    <property type="protein sequence ID" value="KAK3176514.1"/>
    <property type="molecule type" value="Genomic_DNA"/>
</dbReference>
<evidence type="ECO:0008006" key="5">
    <source>
        <dbReference type="Google" id="ProtNLM"/>
    </source>
</evidence>
<reference evidence="3" key="1">
    <citation type="submission" date="2022-11" db="EMBL/GenBank/DDBJ databases">
        <title>Chromosomal genome sequence assembly and mating type (MAT) locus characterization of the leprose asexual lichenized fungus Lepraria neglecta (Nyl.) Erichsen.</title>
        <authorList>
            <person name="Allen J.L."/>
            <person name="Pfeffer B."/>
        </authorList>
    </citation>
    <scope>NUCLEOTIDE SEQUENCE</scope>
    <source>
        <strain evidence="3">Allen 5258</strain>
    </source>
</reference>
<keyword evidence="4" id="KW-1185">Reference proteome</keyword>
<dbReference type="InterPro" id="IPR011335">
    <property type="entry name" value="Restrct_endonuc-II-like"/>
</dbReference>